<dbReference type="EMBL" id="AOTZ01000004">
    <property type="protein sequence ID" value="EZP77649.1"/>
    <property type="molecule type" value="Genomic_DNA"/>
</dbReference>
<reference evidence="3 4" key="1">
    <citation type="journal article" date="2014" name="Appl. Microbiol. Biotechnol.">
        <title>Transformable facultative thermophile Geobacillus stearothermophilus NUB3621 as a host strain for metabolic engineering.</title>
        <authorList>
            <person name="Blanchard K."/>
            <person name="Robic S."/>
            <person name="Matsumura I."/>
        </authorList>
    </citation>
    <scope>NUCLEOTIDE SEQUENCE [LARGE SCALE GENOMIC DNA]</scope>
    <source>
        <strain evidence="3 4">NUB3621</strain>
    </source>
</reference>
<keyword evidence="4" id="KW-1185">Reference proteome</keyword>
<accession>A0ABC9VGS1</accession>
<comment type="caution">
    <text evidence="3">The sequence shown here is derived from an EMBL/GenBank/DDBJ whole genome shotgun (WGS) entry which is preliminary data.</text>
</comment>
<feature type="transmembrane region" description="Helical" evidence="1">
    <location>
        <begin position="6"/>
        <end position="22"/>
    </location>
</feature>
<organism evidence="3 4">
    <name type="scientific">Parageobacillus genomosp. 1</name>
    <dbReference type="NCBI Taxonomy" id="1295642"/>
    <lineage>
        <taxon>Bacteria</taxon>
        <taxon>Bacillati</taxon>
        <taxon>Bacillota</taxon>
        <taxon>Bacilli</taxon>
        <taxon>Bacillales</taxon>
        <taxon>Anoxybacillaceae</taxon>
        <taxon>Parageobacillus</taxon>
    </lineage>
</organism>
<dbReference type="PANTHER" id="PTHR30015">
    <property type="entry name" value="MRR RESTRICTION SYSTEM PROTEIN"/>
    <property type="match status" value="1"/>
</dbReference>
<keyword evidence="1" id="KW-1133">Transmembrane helix</keyword>
<evidence type="ECO:0000313" key="4">
    <source>
        <dbReference type="Proteomes" id="UP000023566"/>
    </source>
</evidence>
<dbReference type="InterPro" id="IPR007560">
    <property type="entry name" value="Restrct_endonuc_IV_Mrr"/>
</dbReference>
<dbReference type="InterPro" id="IPR011856">
    <property type="entry name" value="tRNA_endonuc-like_dom_sf"/>
</dbReference>
<dbReference type="Pfam" id="PF04471">
    <property type="entry name" value="Mrr_cat"/>
    <property type="match status" value="1"/>
</dbReference>
<gene>
    <name evidence="3" type="ORF">H839_08449</name>
</gene>
<dbReference type="InterPro" id="IPR052906">
    <property type="entry name" value="Type_IV_Methyl-Rstrct_Enzyme"/>
</dbReference>
<evidence type="ECO:0000256" key="1">
    <source>
        <dbReference type="SAM" id="Phobius"/>
    </source>
</evidence>
<keyword evidence="1" id="KW-0812">Transmembrane</keyword>
<dbReference type="SUPFAM" id="SSF52980">
    <property type="entry name" value="Restriction endonuclease-like"/>
    <property type="match status" value="1"/>
</dbReference>
<name>A0ABC9VGS1_9BACL</name>
<dbReference type="PANTHER" id="PTHR30015:SF7">
    <property type="entry name" value="TYPE IV METHYL-DIRECTED RESTRICTION ENZYME ECOKMRR"/>
    <property type="match status" value="1"/>
</dbReference>
<dbReference type="Proteomes" id="UP000023566">
    <property type="component" value="Chromosome"/>
</dbReference>
<dbReference type="RefSeq" id="WP_043904734.1">
    <property type="nucleotide sequence ID" value="NZ_CM002692.1"/>
</dbReference>
<dbReference type="AlphaFoldDB" id="A0ABC9VGS1"/>
<protein>
    <recommendedName>
        <fullName evidence="2">Restriction endonuclease type IV Mrr domain-containing protein</fullName>
    </recommendedName>
</protein>
<sequence>MFVLEIALGMVLLVAAIHFWITKRRHEYQTSLIAEQMESSLEMKRTLAMGLYLRFCKEKNNPNGKPVKYSRIYIKQDPLQFETFCARVMEKKYGGSTWVSPASGDFGVDFEHRRDDGLYLGQVKCYEGDMSYEPIARLHSNMVKQGAKGGYVITTGSFSENARKFAEGLNIELIDGVKLVEYWLDGLKQTEQMIAEWQEAPTV</sequence>
<dbReference type="InterPro" id="IPR011335">
    <property type="entry name" value="Restrct_endonuc-II-like"/>
</dbReference>
<evidence type="ECO:0000259" key="2">
    <source>
        <dbReference type="Pfam" id="PF04471"/>
    </source>
</evidence>
<keyword evidence="1" id="KW-0472">Membrane</keyword>
<proteinExistence type="predicted"/>
<feature type="domain" description="Restriction endonuclease type IV Mrr" evidence="2">
    <location>
        <begin position="76"/>
        <end position="182"/>
    </location>
</feature>
<dbReference type="Gene3D" id="3.40.1350.10">
    <property type="match status" value="1"/>
</dbReference>
<evidence type="ECO:0000313" key="3">
    <source>
        <dbReference type="EMBL" id="EZP77649.1"/>
    </source>
</evidence>